<keyword evidence="2" id="KW-0145">Chemotaxis</keyword>
<dbReference type="PROSITE" id="PS50122">
    <property type="entry name" value="CHEB"/>
    <property type="match status" value="1"/>
</dbReference>
<dbReference type="PROSITE" id="PS50112">
    <property type="entry name" value="PAS"/>
    <property type="match status" value="1"/>
</dbReference>
<feature type="coiled-coil region" evidence="3">
    <location>
        <begin position="658"/>
        <end position="755"/>
    </location>
</feature>
<dbReference type="SMART" id="SM00091">
    <property type="entry name" value="PAS"/>
    <property type="match status" value="2"/>
</dbReference>
<dbReference type="NCBIfam" id="TIGR00254">
    <property type="entry name" value="GGDEF"/>
    <property type="match status" value="1"/>
</dbReference>
<dbReference type="InterPro" id="IPR035919">
    <property type="entry name" value="EAL_sf"/>
</dbReference>
<dbReference type="SUPFAM" id="SSF47757">
    <property type="entry name" value="Chemotaxis receptor methyltransferase CheR, N-terminal domain"/>
    <property type="match status" value="1"/>
</dbReference>
<evidence type="ECO:0000256" key="4">
    <source>
        <dbReference type="SAM" id="MobiDB-lite"/>
    </source>
</evidence>
<dbReference type="Pfam" id="PF00990">
    <property type="entry name" value="GGDEF"/>
    <property type="match status" value="1"/>
</dbReference>
<dbReference type="PANTHER" id="PTHR44757:SF4">
    <property type="entry name" value="DIGUANYLATE CYCLASE DGCE-RELATED"/>
    <property type="match status" value="1"/>
</dbReference>
<evidence type="ECO:0000313" key="10">
    <source>
        <dbReference type="EMBL" id="ATX76234.1"/>
    </source>
</evidence>
<organism evidence="10 11">
    <name type="scientific">Reinekea forsetii</name>
    <dbReference type="NCBI Taxonomy" id="1336806"/>
    <lineage>
        <taxon>Bacteria</taxon>
        <taxon>Pseudomonadati</taxon>
        <taxon>Pseudomonadota</taxon>
        <taxon>Gammaproteobacteria</taxon>
        <taxon>Oceanospirillales</taxon>
        <taxon>Saccharospirillaceae</taxon>
        <taxon>Reinekea</taxon>
    </lineage>
</organism>
<dbReference type="SMART" id="SM00267">
    <property type="entry name" value="GGDEF"/>
    <property type="match status" value="1"/>
</dbReference>
<dbReference type="SUPFAM" id="SSF55785">
    <property type="entry name" value="PYP-like sensor domain (PAS domain)"/>
    <property type="match status" value="1"/>
</dbReference>
<feature type="region of interest" description="Disordered" evidence="4">
    <location>
        <begin position="10"/>
        <end position="30"/>
    </location>
</feature>
<dbReference type="InterPro" id="IPR000780">
    <property type="entry name" value="CheR_MeTrfase"/>
</dbReference>
<dbReference type="Pfam" id="PF01739">
    <property type="entry name" value="CheR"/>
    <property type="match status" value="1"/>
</dbReference>
<name>A0A2K8KSG1_9GAMM</name>
<sequence>MNEVLTINAVQQKTGTNDKPVAPSTGNQRPSVPVVGLGASAGGLDAYKRFFSAMPSNSGLAFVLVQHLDPKHSSMTAQLLGKHTLMTVEQVEHATAVQANHVYVIPPNKDLLLVNGCLLLNALPPRQGPHLPVDLFLRSLAQDQGEQAQAIILSGSGSDGTLGVAAIKAGGGLVLVQTPETAQFDGMPRSAIQTDLVDCVADVEALPELLIHYQAQLQGLAMSDAHKTVPDDQLDLLINAVRMRTKYDFRFYKKGTLLRRIHRRMGLNHLSDIKEYVHLVQTDEGEAKRLFKDLLISVTGFFRDLEAYQELQLEVIETLVAEAAPDQPIRVWVAGCATGEEAYSIAMVILEQLAVANKCCPVQIFASDIDEQALSIARLGRYPLNIATDVSAPRLQKFFIQQDQSYQVTKTLREAIIFAEHNLISDPPFSRLDLISCRNLMIYMEPELQRKIVPLFHLILKAGRYLFLGSSETIGSQTTLFQPISKKARLFQRVGAAQRDGLQMSYVSGLERFSSARVDVPETCLEPLNFAKLTQYLLLERFAPFAVLVDPQYQVLYLAGPSGLYLEMTTGVPSKDLITMVREGLRSKVRMALEKAGQTDEEFSVPGRVKREGHYHHVTVTAIPVSAYRANAKLLLLTFAEAKQIVVAPASTEVGELDTHAEWQLKTLEAELREAREDSRHHLTAMAEANEKLRTSNEEVLSINEELQSTNEELETSKEELQSLNEELSTVNNQLQDKVQELAGANDDLANLLANTDIAALFLDRNFVIRRFTPATRKVFNLIASDIGRPIGDISHRIRDLTLLEDAQMVMQNLTTIEREVATNNDQFFIQIIKPFRTEANVIDGIVATYVDISHLKKSQENLVNAKRRVELLLQSTGEAIYGVDRQGRCIFANNRLAQQLGFNSDELLGSDIHALIHHTHEDGSVFHWKESFVYKCLTNKKGHQGGHNIAWREDGTSFPILYTVEPIKENGELTGAMVTFRDRTEERAASNKLDHLARHDTLTGLVNRREFEDRLTRVLDSARQEKTEHVLCYLDLDQFKVVNDTCGHLAGDELLRQIAGLLESHIRKRDTLARLGGDEFGLLMEHCDLYEGRRVGNNLRDAVAEYRFVWEGKAHTVGVSIGVVSIVDDVGDITDVLKAADAACYVAKEGGRNRIHVYHPNDAELSNRQGEMQWVEHINSALLAGRFQLAVQPIMALADNSADAQSYEVLLRMEGLDGELIMPETFLGAAERYNLVTKLDTWVVHSIVAWIDSHPSEFAKVSLLNINLSGRTLGDNDFLATLMTLFEDHKIPGNKICFEITETAVISNLFSANRFMHSLKQLGCVFALDDFGTGLSSFQYLKTLPVEYLKIDGMFIRDILDDPIDLAMVKSISEIGQVMGKQIIAEYVESELVLEKLKEMGLNYAQGFYLGAPVALQDMNFDTGSVQPAS</sequence>
<dbReference type="PROSITE" id="PS50123">
    <property type="entry name" value="CHER"/>
    <property type="match status" value="1"/>
</dbReference>
<dbReference type="RefSeq" id="WP_100256588.1">
    <property type="nucleotide sequence ID" value="NZ_CP011797.1"/>
</dbReference>
<feature type="active site" evidence="2">
    <location>
        <position position="159"/>
    </location>
</feature>
<dbReference type="GO" id="GO:0008983">
    <property type="term" value="F:protein-glutamate O-methyltransferase activity"/>
    <property type="evidence" value="ECO:0007669"/>
    <property type="project" value="UniProtKB-EC"/>
</dbReference>
<dbReference type="InterPro" id="IPR013767">
    <property type="entry name" value="PAS_fold"/>
</dbReference>
<dbReference type="InterPro" id="IPR000014">
    <property type="entry name" value="PAS"/>
</dbReference>
<dbReference type="InterPro" id="IPR052155">
    <property type="entry name" value="Biofilm_reg_signaling"/>
</dbReference>
<feature type="domain" description="CheB-type methylesterase" evidence="6">
    <location>
        <begin position="28"/>
        <end position="211"/>
    </location>
</feature>
<dbReference type="NCBIfam" id="TIGR00229">
    <property type="entry name" value="sensory_box"/>
    <property type="match status" value="1"/>
</dbReference>
<keyword evidence="11" id="KW-1185">Reference proteome</keyword>
<dbReference type="GO" id="GO:0032259">
    <property type="term" value="P:methylation"/>
    <property type="evidence" value="ECO:0007669"/>
    <property type="project" value="UniProtKB-KW"/>
</dbReference>
<dbReference type="SUPFAM" id="SSF52738">
    <property type="entry name" value="Methylesterase CheB, C-terminal domain"/>
    <property type="match status" value="1"/>
</dbReference>
<dbReference type="Gene3D" id="3.30.450.20">
    <property type="entry name" value="PAS domain"/>
    <property type="match status" value="2"/>
</dbReference>
<dbReference type="OrthoDB" id="9816309at2"/>
<dbReference type="InterPro" id="IPR029063">
    <property type="entry name" value="SAM-dependent_MTases_sf"/>
</dbReference>
<proteinExistence type="predicted"/>
<dbReference type="PROSITE" id="PS50883">
    <property type="entry name" value="EAL"/>
    <property type="match status" value="1"/>
</dbReference>
<dbReference type="SUPFAM" id="SSF141868">
    <property type="entry name" value="EAL domain-like"/>
    <property type="match status" value="1"/>
</dbReference>
<evidence type="ECO:0000259" key="5">
    <source>
        <dbReference type="PROSITE" id="PS50112"/>
    </source>
</evidence>
<feature type="domain" description="CheR-type methyltransferase" evidence="7">
    <location>
        <begin position="222"/>
        <end position="495"/>
    </location>
</feature>
<accession>A0A2K8KSG1</accession>
<dbReference type="CDD" id="cd00130">
    <property type="entry name" value="PAS"/>
    <property type="match status" value="1"/>
</dbReference>
<dbReference type="InterPro" id="IPR035965">
    <property type="entry name" value="PAS-like_dom_sf"/>
</dbReference>
<dbReference type="Gene3D" id="3.30.70.270">
    <property type="match status" value="1"/>
</dbReference>
<dbReference type="PRINTS" id="PR00996">
    <property type="entry name" value="CHERMTFRASE"/>
</dbReference>
<evidence type="ECO:0000259" key="6">
    <source>
        <dbReference type="PROSITE" id="PS50122"/>
    </source>
</evidence>
<dbReference type="InterPro" id="IPR043128">
    <property type="entry name" value="Rev_trsase/Diguanyl_cyclase"/>
</dbReference>
<dbReference type="SMART" id="SM00138">
    <property type="entry name" value="MeTrc"/>
    <property type="match status" value="1"/>
</dbReference>
<dbReference type="FunFam" id="3.30.70.270:FF:000001">
    <property type="entry name" value="Diguanylate cyclase domain protein"/>
    <property type="match status" value="1"/>
</dbReference>
<feature type="domain" description="PAS" evidence="5">
    <location>
        <begin position="866"/>
        <end position="918"/>
    </location>
</feature>
<gene>
    <name evidence="10" type="ORF">REIFOR_01084</name>
</gene>
<evidence type="ECO:0000256" key="1">
    <source>
        <dbReference type="ARBA" id="ARBA00001946"/>
    </source>
</evidence>
<dbReference type="GO" id="GO:0006935">
    <property type="term" value="P:chemotaxis"/>
    <property type="evidence" value="ECO:0007669"/>
    <property type="project" value="UniProtKB-UniRule"/>
</dbReference>
<dbReference type="Gene3D" id="3.40.50.180">
    <property type="entry name" value="Methylesterase CheB, C-terminal domain"/>
    <property type="match status" value="1"/>
</dbReference>
<evidence type="ECO:0000259" key="7">
    <source>
        <dbReference type="PROSITE" id="PS50123"/>
    </source>
</evidence>
<dbReference type="KEGG" id="rfo:REIFOR_01084"/>
<dbReference type="Gene3D" id="3.20.20.450">
    <property type="entry name" value="EAL domain"/>
    <property type="match status" value="1"/>
</dbReference>
<feature type="active site" evidence="2">
    <location>
        <position position="67"/>
    </location>
</feature>
<dbReference type="EMBL" id="CP011797">
    <property type="protein sequence ID" value="ATX76234.1"/>
    <property type="molecule type" value="Genomic_DNA"/>
</dbReference>
<evidence type="ECO:0000256" key="2">
    <source>
        <dbReference type="PROSITE-ProRule" id="PRU00050"/>
    </source>
</evidence>
<dbReference type="EC" id="2.1.1.80" evidence="10"/>
<dbReference type="CDD" id="cd01949">
    <property type="entry name" value="GGDEF"/>
    <property type="match status" value="1"/>
</dbReference>
<dbReference type="Pfam" id="PF01339">
    <property type="entry name" value="CheB_methylest"/>
    <property type="match status" value="1"/>
</dbReference>
<dbReference type="InterPro" id="IPR029787">
    <property type="entry name" value="Nucleotide_cyclase"/>
</dbReference>
<protein>
    <submittedName>
        <fullName evidence="10">Putative methyltransferase / methylesterase</fullName>
        <ecNumber evidence="10">2.1.1.80</ecNumber>
    </submittedName>
</protein>
<dbReference type="Pfam" id="PF13596">
    <property type="entry name" value="PAS_10"/>
    <property type="match status" value="1"/>
</dbReference>
<dbReference type="SUPFAM" id="SSF55073">
    <property type="entry name" value="Nucleotide cyclase"/>
    <property type="match status" value="1"/>
</dbReference>
<dbReference type="InterPro" id="IPR035909">
    <property type="entry name" value="CheB_C"/>
</dbReference>
<evidence type="ECO:0000256" key="3">
    <source>
        <dbReference type="SAM" id="Coils"/>
    </source>
</evidence>
<dbReference type="InterPro" id="IPR022641">
    <property type="entry name" value="CheR_N"/>
</dbReference>
<keyword evidence="10" id="KW-0489">Methyltransferase</keyword>
<dbReference type="InterPro" id="IPR022642">
    <property type="entry name" value="CheR_C"/>
</dbReference>
<dbReference type="Pfam" id="PF03705">
    <property type="entry name" value="CheR_N"/>
    <property type="match status" value="1"/>
</dbReference>
<feature type="active site" evidence="2">
    <location>
        <position position="40"/>
    </location>
</feature>
<dbReference type="Proteomes" id="UP000229757">
    <property type="component" value="Chromosome"/>
</dbReference>
<dbReference type="GO" id="GO:0000156">
    <property type="term" value="F:phosphorelay response regulator activity"/>
    <property type="evidence" value="ECO:0007669"/>
    <property type="project" value="InterPro"/>
</dbReference>
<dbReference type="CDD" id="cd16434">
    <property type="entry name" value="CheB-CheR_fusion"/>
    <property type="match status" value="1"/>
</dbReference>
<evidence type="ECO:0000259" key="8">
    <source>
        <dbReference type="PROSITE" id="PS50883"/>
    </source>
</evidence>
<dbReference type="SMART" id="SM00052">
    <property type="entry name" value="EAL"/>
    <property type="match status" value="1"/>
</dbReference>
<dbReference type="SUPFAM" id="SSF53335">
    <property type="entry name" value="S-adenosyl-L-methionine-dependent methyltransferases"/>
    <property type="match status" value="1"/>
</dbReference>
<dbReference type="GO" id="GO:0008984">
    <property type="term" value="F:protein-glutamate methylesterase activity"/>
    <property type="evidence" value="ECO:0007669"/>
    <property type="project" value="InterPro"/>
</dbReference>
<dbReference type="PROSITE" id="PS50887">
    <property type="entry name" value="GGDEF"/>
    <property type="match status" value="1"/>
</dbReference>
<evidence type="ECO:0000259" key="9">
    <source>
        <dbReference type="PROSITE" id="PS50887"/>
    </source>
</evidence>
<dbReference type="GO" id="GO:0006355">
    <property type="term" value="P:regulation of DNA-templated transcription"/>
    <property type="evidence" value="ECO:0007669"/>
    <property type="project" value="InterPro"/>
</dbReference>
<dbReference type="InterPro" id="IPR000673">
    <property type="entry name" value="Sig_transdc_resp-reg_Me-estase"/>
</dbReference>
<keyword evidence="2" id="KW-0378">Hydrolase</keyword>
<evidence type="ECO:0000313" key="11">
    <source>
        <dbReference type="Proteomes" id="UP000229757"/>
    </source>
</evidence>
<dbReference type="InterPro" id="IPR001633">
    <property type="entry name" value="EAL_dom"/>
</dbReference>
<dbReference type="InterPro" id="IPR000160">
    <property type="entry name" value="GGDEF_dom"/>
</dbReference>
<keyword evidence="10" id="KW-0808">Transferase</keyword>
<feature type="domain" description="GGDEF" evidence="9">
    <location>
        <begin position="1028"/>
        <end position="1161"/>
    </location>
</feature>
<keyword evidence="3" id="KW-0175">Coiled coil</keyword>
<feature type="domain" description="EAL" evidence="8">
    <location>
        <begin position="1172"/>
        <end position="1428"/>
    </location>
</feature>
<dbReference type="CDD" id="cd01948">
    <property type="entry name" value="EAL"/>
    <property type="match status" value="1"/>
</dbReference>
<dbReference type="Pfam" id="PF00989">
    <property type="entry name" value="PAS"/>
    <property type="match status" value="1"/>
</dbReference>
<reference evidence="10 11" key="1">
    <citation type="journal article" date="2017" name="Environ. Microbiol.">
        <title>Genomic and physiological analyses of 'Reinekea forsetii' reveal a versatile opportunistic lifestyle during spring algae blooms.</title>
        <authorList>
            <person name="Avci B."/>
            <person name="Hahnke R.L."/>
            <person name="Chafee M."/>
            <person name="Fischer T."/>
            <person name="Gruber-Vodicka H."/>
            <person name="Tegetmeyer H.E."/>
            <person name="Harder J."/>
            <person name="Fuchs B.M."/>
            <person name="Amann R.I."/>
            <person name="Teeling H."/>
        </authorList>
    </citation>
    <scope>NUCLEOTIDE SEQUENCE [LARGE SCALE GENOMIC DNA]</scope>
    <source>
        <strain evidence="10 11">Hel1_31_D35</strain>
    </source>
</reference>
<dbReference type="Gene3D" id="3.40.50.150">
    <property type="entry name" value="Vaccinia Virus protein VP39"/>
    <property type="match status" value="1"/>
</dbReference>
<comment type="cofactor">
    <cofactor evidence="1">
        <name>Mg(2+)</name>
        <dbReference type="ChEBI" id="CHEBI:18420"/>
    </cofactor>
</comment>
<dbReference type="PANTHER" id="PTHR44757">
    <property type="entry name" value="DIGUANYLATE CYCLASE DGCP"/>
    <property type="match status" value="1"/>
</dbReference>
<dbReference type="Pfam" id="PF00563">
    <property type="entry name" value="EAL"/>
    <property type="match status" value="1"/>
</dbReference>
<dbReference type="GO" id="GO:0005737">
    <property type="term" value="C:cytoplasm"/>
    <property type="evidence" value="ECO:0007669"/>
    <property type="project" value="InterPro"/>
</dbReference>